<protein>
    <recommendedName>
        <fullName evidence="3">Toxin CptA</fullName>
    </recommendedName>
</protein>
<evidence type="ECO:0000313" key="2">
    <source>
        <dbReference type="Proteomes" id="UP000573499"/>
    </source>
</evidence>
<evidence type="ECO:0008006" key="3">
    <source>
        <dbReference type="Google" id="ProtNLM"/>
    </source>
</evidence>
<reference evidence="1 2" key="1">
    <citation type="submission" date="2020-07" db="EMBL/GenBank/DDBJ databases">
        <title>Novel species isolated from subtropical streams in China.</title>
        <authorList>
            <person name="Lu H."/>
        </authorList>
    </citation>
    <scope>NUCLEOTIDE SEQUENCE [LARGE SCALE GENOMIC DNA]</scope>
    <source>
        <strain evidence="1 2">LX47W</strain>
    </source>
</reference>
<dbReference type="EMBL" id="JACEZU010000003">
    <property type="protein sequence ID" value="MBA5687194.1"/>
    <property type="molecule type" value="Genomic_DNA"/>
</dbReference>
<name>A0A7W2F8W0_9BURK</name>
<keyword evidence="2" id="KW-1185">Reference proteome</keyword>
<dbReference type="AlphaFoldDB" id="A0A7W2F8W0"/>
<organism evidence="1 2">
    <name type="scientific">Rugamonas apoptosis</name>
    <dbReference type="NCBI Taxonomy" id="2758570"/>
    <lineage>
        <taxon>Bacteria</taxon>
        <taxon>Pseudomonadati</taxon>
        <taxon>Pseudomonadota</taxon>
        <taxon>Betaproteobacteria</taxon>
        <taxon>Burkholderiales</taxon>
        <taxon>Oxalobacteraceae</taxon>
        <taxon>Telluria group</taxon>
        <taxon>Rugamonas</taxon>
    </lineage>
</organism>
<dbReference type="RefSeq" id="WP_182153011.1">
    <property type="nucleotide sequence ID" value="NZ_JACEZU010000003.1"/>
</dbReference>
<proteinExistence type="predicted"/>
<accession>A0A7W2F8W0</accession>
<gene>
    <name evidence="1" type="ORF">H3H39_09065</name>
</gene>
<sequence length="155" mass="15986">MSIAVSALVRPSFAVRLLRALVCAGVMLSALVCPGRAWGVVCVAAGMAGLPWRGGNPKPRRIDISPVGQIRLTVYQQTGYGALTPAPFADPPAPLMLLAGSTLWPGLLLLRLGRTGQPVREVLVLPGCVAGPLFRPLVLACRAVAARGGGKADGT</sequence>
<dbReference type="Proteomes" id="UP000573499">
    <property type="component" value="Unassembled WGS sequence"/>
</dbReference>
<evidence type="ECO:0000313" key="1">
    <source>
        <dbReference type="EMBL" id="MBA5687194.1"/>
    </source>
</evidence>
<comment type="caution">
    <text evidence="1">The sequence shown here is derived from an EMBL/GenBank/DDBJ whole genome shotgun (WGS) entry which is preliminary data.</text>
</comment>